<evidence type="ECO:0000313" key="1">
    <source>
        <dbReference type="EMBL" id="KAA6311487.1"/>
    </source>
</evidence>
<dbReference type="EMBL" id="SNRY01006915">
    <property type="protein sequence ID" value="KAA6311487.1"/>
    <property type="molecule type" value="Genomic_DNA"/>
</dbReference>
<organism evidence="1">
    <name type="scientific">termite gut metagenome</name>
    <dbReference type="NCBI Taxonomy" id="433724"/>
    <lineage>
        <taxon>unclassified sequences</taxon>
        <taxon>metagenomes</taxon>
        <taxon>organismal metagenomes</taxon>
    </lineage>
</organism>
<comment type="caution">
    <text evidence="1">The sequence shown here is derived from an EMBL/GenBank/DDBJ whole genome shotgun (WGS) entry which is preliminary data.</text>
</comment>
<reference evidence="1" key="1">
    <citation type="submission" date="2019-03" db="EMBL/GenBank/DDBJ databases">
        <title>Single cell metagenomics reveals metabolic interactions within the superorganism composed of flagellate Streblomastix strix and complex community of Bacteroidetes bacteria on its surface.</title>
        <authorList>
            <person name="Treitli S.C."/>
            <person name="Kolisko M."/>
            <person name="Husnik F."/>
            <person name="Keeling P."/>
            <person name="Hampl V."/>
        </authorList>
    </citation>
    <scope>NUCLEOTIDE SEQUENCE</scope>
    <source>
        <strain evidence="1">STM</strain>
    </source>
</reference>
<sequence>MTNNLEVSKYEKIDRLIATKILHSLYDYVNVEYKEYKYNEIDMCVTGSTFIACTLGTIHFIFFYKDINIYLISNSLKTNTSRILFSSLSSISNRAIRFTSASVK</sequence>
<name>A0A5J4PPN6_9ZZZZ</name>
<protein>
    <submittedName>
        <fullName evidence="1">Uncharacterized protein</fullName>
    </submittedName>
</protein>
<proteinExistence type="predicted"/>
<dbReference type="AlphaFoldDB" id="A0A5J4PPN6"/>
<accession>A0A5J4PPN6</accession>
<gene>
    <name evidence="1" type="ORF">EZS27_037393</name>
</gene>